<evidence type="ECO:0000313" key="2">
    <source>
        <dbReference type="Proteomes" id="UP000002382"/>
    </source>
</evidence>
<reference evidence="1 2" key="2">
    <citation type="journal article" date="2011" name="J. Bacteriol.">
        <title>Genome Sequence of Kosmotoga olearia Strain TBF 19.5.1, a Thermophilic Bacterium with a Wide Growth Temperature Range, Isolated from the Troll B Oil Platform in the North Sea.</title>
        <authorList>
            <person name="Swithers K.S."/>
            <person name="Dipippo J.L."/>
            <person name="Bruce D.C."/>
            <person name="Detter C."/>
            <person name="Tapia R."/>
            <person name="Han S."/>
            <person name="Goodwin L.A."/>
            <person name="Han J."/>
            <person name="Woyke T."/>
            <person name="Pitluck S."/>
            <person name="Pennacchio L."/>
            <person name="Nolan M."/>
            <person name="Mikhailova N."/>
            <person name="Land M.L."/>
            <person name="Nesbo C.L."/>
            <person name="Gogarten J.P."/>
            <person name="Noll K.M."/>
        </authorList>
    </citation>
    <scope>NUCLEOTIDE SEQUENCE [LARGE SCALE GENOMIC DNA]</scope>
    <source>
        <strain evidence="2">ATCC BAA-1733 / DSM 21960 / TBF 19.5.1</strain>
    </source>
</reference>
<dbReference type="AlphaFoldDB" id="C5CH29"/>
<dbReference type="Pfam" id="PF01547">
    <property type="entry name" value="SBP_bac_1"/>
    <property type="match status" value="1"/>
</dbReference>
<dbReference type="InterPro" id="IPR050490">
    <property type="entry name" value="Bact_solute-bd_prot1"/>
</dbReference>
<dbReference type="InterPro" id="IPR006059">
    <property type="entry name" value="SBP"/>
</dbReference>
<dbReference type="PANTHER" id="PTHR43649:SF11">
    <property type="entry name" value="ABC TRANSPORTER SUBSTRATE-BINDING PROTEIN YESO-RELATED"/>
    <property type="match status" value="1"/>
</dbReference>
<dbReference type="RefSeq" id="WP_015868356.1">
    <property type="nucleotide sequence ID" value="NC_012785.1"/>
</dbReference>
<organism evidence="1 2">
    <name type="scientific">Kosmotoga olearia (strain ATCC BAA-1733 / DSM 21960 / TBF 19.5.1)</name>
    <dbReference type="NCBI Taxonomy" id="521045"/>
    <lineage>
        <taxon>Bacteria</taxon>
        <taxon>Thermotogati</taxon>
        <taxon>Thermotogota</taxon>
        <taxon>Thermotogae</taxon>
        <taxon>Kosmotogales</taxon>
        <taxon>Kosmotogaceae</taxon>
        <taxon>Kosmotoga</taxon>
    </lineage>
</organism>
<accession>C5CH29</accession>
<dbReference type="EMBL" id="CP001634">
    <property type="protein sequence ID" value="ACR79694.1"/>
    <property type="molecule type" value="Genomic_DNA"/>
</dbReference>
<name>C5CH29_KOSOT</name>
<gene>
    <name evidence="1" type="ordered locus">Kole_0986</name>
</gene>
<dbReference type="SUPFAM" id="SSF53850">
    <property type="entry name" value="Periplasmic binding protein-like II"/>
    <property type="match status" value="1"/>
</dbReference>
<sequence length="450" mass="51204">MKRSFWLLVLLLMLGTSLLAVQTIKLVAWTVGPDDPSINRKLNLDRAAEMLNAMLEASGSDIRIELVSSFDSTDWSSYKQRALIAFQSPDQQLDIITSGHDDIGMWAKAGYVRPLDEYIKKFWNLGFYDIIPSLWEAMKFKGKIYGVPQDTEARPFYARKDKLLAMGYTEEEIADMMEKFATGEYTLYDAVKISQEAIKAGVVKWGIWHRPKPGVDYFQIFNSFGVQYYDPDQGKLVFDKAGYLKAFQFFYDICNTYKVTPKNLIGTPWNTIHRSFAGPEGDVLFYLGGTWNVAEWMNMFGYTKEDIKAKFTYTLVPSAEKGKPGNTISHPVAYMVTSKSKYPELATLLILLASDARLNAIHAVNSGHLAIRYAELSLPMYAEDDFLTDTAKKLLPYATFAPNNDRFNEYNKIIFDAMTGLESGKMTPKFAVEWVVQRLRAQLKDEVIIK</sequence>
<protein>
    <submittedName>
        <fullName evidence="1">Extracellular solute-binding protein family 1</fullName>
    </submittedName>
</protein>
<reference evidence="1 2" key="1">
    <citation type="submission" date="2009-06" db="EMBL/GenBank/DDBJ databases">
        <title>Complete sequence of Thermotogales bacterium TBF 19.5.1.</title>
        <authorList>
            <consortium name="US DOE Joint Genome Institute"/>
            <person name="Lucas S."/>
            <person name="Copeland A."/>
            <person name="Lapidus A."/>
            <person name="Glavina del Rio T."/>
            <person name="Tice H."/>
            <person name="Bruce D."/>
            <person name="Goodwin L."/>
            <person name="Pitluck S."/>
            <person name="Chertkov O."/>
            <person name="Brettin T."/>
            <person name="Detter J.C."/>
            <person name="Han C."/>
            <person name="Schmutz J."/>
            <person name="Larimer F."/>
            <person name="Land M."/>
            <person name="Hauser L."/>
            <person name="Kyrpides N."/>
            <person name="Ovchinnikova G."/>
            <person name="Noll K."/>
        </authorList>
    </citation>
    <scope>NUCLEOTIDE SEQUENCE [LARGE SCALE GENOMIC DNA]</scope>
    <source>
        <strain evidence="2">ATCC BAA-1733 / DSM 21960 / TBF 19.5.1</strain>
    </source>
</reference>
<evidence type="ECO:0000313" key="1">
    <source>
        <dbReference type="EMBL" id="ACR79694.1"/>
    </source>
</evidence>
<dbReference type="Gene3D" id="3.40.190.10">
    <property type="entry name" value="Periplasmic binding protein-like II"/>
    <property type="match status" value="1"/>
</dbReference>
<dbReference type="HOGENOM" id="CLU_031522_0_0_0"/>
<dbReference type="OrthoDB" id="6431346at2"/>
<proteinExistence type="predicted"/>
<dbReference type="PANTHER" id="PTHR43649">
    <property type="entry name" value="ARABINOSE-BINDING PROTEIN-RELATED"/>
    <property type="match status" value="1"/>
</dbReference>
<dbReference type="Proteomes" id="UP000002382">
    <property type="component" value="Chromosome"/>
</dbReference>
<dbReference type="STRING" id="521045.Kole_0986"/>
<dbReference type="eggNOG" id="COG2182">
    <property type="taxonomic scope" value="Bacteria"/>
</dbReference>
<keyword evidence="2" id="KW-1185">Reference proteome</keyword>
<dbReference type="KEGG" id="kol:Kole_0986"/>